<dbReference type="Proteomes" id="UP000270471">
    <property type="component" value="Unassembled WGS sequence"/>
</dbReference>
<evidence type="ECO:0000313" key="7">
    <source>
        <dbReference type="EMBL" id="RMB84171.1"/>
    </source>
</evidence>
<dbReference type="Gene3D" id="3.40.50.2300">
    <property type="match status" value="2"/>
</dbReference>
<evidence type="ECO:0000259" key="6">
    <source>
        <dbReference type="PROSITE" id="PS50932"/>
    </source>
</evidence>
<dbReference type="OrthoDB" id="9798934at2"/>
<keyword evidence="3" id="KW-0238">DNA-binding</keyword>
<reference evidence="7 8" key="1">
    <citation type="submission" date="2017-11" db="EMBL/GenBank/DDBJ databases">
        <title>Draft genome of actinobacteria isolated from guarana (Paullinia cupana (Mart.) Ducke.</title>
        <authorList>
            <person name="Siqueira K.A."/>
            <person name="Liotti R.G."/>
            <person name="Mendes T.A.O."/>
            <person name="Soares M.A."/>
        </authorList>
    </citation>
    <scope>NUCLEOTIDE SEQUENCE [LARGE SCALE GENOMIC DNA]</scope>
    <source>
        <strain evidence="7 8">193</strain>
    </source>
</reference>
<dbReference type="InterPro" id="IPR000843">
    <property type="entry name" value="HTH_LacI"/>
</dbReference>
<protein>
    <submittedName>
        <fullName evidence="7">LacI family transcriptional regulator</fullName>
    </submittedName>
</protein>
<dbReference type="CDD" id="cd06288">
    <property type="entry name" value="PBP1_sucrose_transcription_regulator"/>
    <property type="match status" value="1"/>
</dbReference>
<sequence length="332" mass="36026">MQEVATRAGVSLATASFAINGTGARKVSEETRHRVQAVAEELGYRPNAMAQNLSRARSSFIGFITDSVATTPFAGEMIRGVQDAAREHGYVMLMANTESDPRTFHDVASMMLDHQVHGVVYSTWYHRQVSTPTGLSGIPVVLANCYTRGDRLQSFVPDEAGGGRAATEILTAHGHRRIAFINSDLSAPATTGRLRGYRKALQAAGIPFDKNLVLTTTPEQEGGYTAGLRLLQLDPRPTAVFCYNDRVAMGLYDALRTRGLSIPQDMAVVGFDNQEVIAAHLRPALTTVALPHYELGYLSLKWLLREGAPTTGEAPEPTRTLVPCPTVERSST</sequence>
<dbReference type="PROSITE" id="PS50932">
    <property type="entry name" value="HTH_LACI_2"/>
    <property type="match status" value="1"/>
</dbReference>
<evidence type="ECO:0000313" key="8">
    <source>
        <dbReference type="Proteomes" id="UP000270471"/>
    </source>
</evidence>
<gene>
    <name evidence="7" type="ORF">CTZ28_19845</name>
</gene>
<proteinExistence type="predicted"/>
<accession>A0A3M0I3E4</accession>
<evidence type="ECO:0000256" key="2">
    <source>
        <dbReference type="ARBA" id="ARBA00023015"/>
    </source>
</evidence>
<dbReference type="SUPFAM" id="SSF53822">
    <property type="entry name" value="Periplasmic binding protein-like I"/>
    <property type="match status" value="1"/>
</dbReference>
<dbReference type="Gene3D" id="1.10.260.40">
    <property type="entry name" value="lambda repressor-like DNA-binding domains"/>
    <property type="match status" value="1"/>
</dbReference>
<organism evidence="7 8">
    <name type="scientific">Streptomyces shenzhenensis</name>
    <dbReference type="NCBI Taxonomy" id="943815"/>
    <lineage>
        <taxon>Bacteria</taxon>
        <taxon>Bacillati</taxon>
        <taxon>Actinomycetota</taxon>
        <taxon>Actinomycetes</taxon>
        <taxon>Kitasatosporales</taxon>
        <taxon>Streptomycetaceae</taxon>
        <taxon>Streptomyces</taxon>
    </lineage>
</organism>
<evidence type="ECO:0000256" key="5">
    <source>
        <dbReference type="SAM" id="MobiDB-lite"/>
    </source>
</evidence>
<evidence type="ECO:0000256" key="3">
    <source>
        <dbReference type="ARBA" id="ARBA00023125"/>
    </source>
</evidence>
<feature type="domain" description="HTH lacI-type" evidence="6">
    <location>
        <begin position="1"/>
        <end position="55"/>
    </location>
</feature>
<comment type="caution">
    <text evidence="7">The sequence shown here is derived from an EMBL/GenBank/DDBJ whole genome shotgun (WGS) entry which is preliminary data.</text>
</comment>
<dbReference type="GO" id="GO:0003700">
    <property type="term" value="F:DNA-binding transcription factor activity"/>
    <property type="evidence" value="ECO:0007669"/>
    <property type="project" value="TreeGrafter"/>
</dbReference>
<dbReference type="Pfam" id="PF13377">
    <property type="entry name" value="Peripla_BP_3"/>
    <property type="match status" value="1"/>
</dbReference>
<keyword evidence="1" id="KW-0678">Repressor</keyword>
<dbReference type="CDD" id="cd01392">
    <property type="entry name" value="HTH_LacI"/>
    <property type="match status" value="1"/>
</dbReference>
<evidence type="ECO:0000256" key="4">
    <source>
        <dbReference type="ARBA" id="ARBA00023163"/>
    </source>
</evidence>
<dbReference type="GO" id="GO:0000976">
    <property type="term" value="F:transcription cis-regulatory region binding"/>
    <property type="evidence" value="ECO:0007669"/>
    <property type="project" value="TreeGrafter"/>
</dbReference>
<dbReference type="SMART" id="SM00354">
    <property type="entry name" value="HTH_LACI"/>
    <property type="match status" value="1"/>
</dbReference>
<dbReference type="Pfam" id="PF00356">
    <property type="entry name" value="LacI"/>
    <property type="match status" value="1"/>
</dbReference>
<dbReference type="PANTHER" id="PTHR30146:SF148">
    <property type="entry name" value="HTH-TYPE TRANSCRIPTIONAL REPRESSOR PURR-RELATED"/>
    <property type="match status" value="1"/>
</dbReference>
<keyword evidence="4" id="KW-0804">Transcription</keyword>
<feature type="region of interest" description="Disordered" evidence="5">
    <location>
        <begin position="309"/>
        <end position="332"/>
    </location>
</feature>
<keyword evidence="8" id="KW-1185">Reference proteome</keyword>
<dbReference type="AlphaFoldDB" id="A0A3M0I3E4"/>
<evidence type="ECO:0000256" key="1">
    <source>
        <dbReference type="ARBA" id="ARBA00022491"/>
    </source>
</evidence>
<keyword evidence="2" id="KW-0805">Transcription regulation</keyword>
<dbReference type="EMBL" id="PENI01000012">
    <property type="protein sequence ID" value="RMB84171.1"/>
    <property type="molecule type" value="Genomic_DNA"/>
</dbReference>
<name>A0A3M0I3E4_9ACTN</name>
<dbReference type="PANTHER" id="PTHR30146">
    <property type="entry name" value="LACI-RELATED TRANSCRIPTIONAL REPRESSOR"/>
    <property type="match status" value="1"/>
</dbReference>
<dbReference type="InterPro" id="IPR046335">
    <property type="entry name" value="LacI/GalR-like_sensor"/>
</dbReference>
<dbReference type="InterPro" id="IPR010982">
    <property type="entry name" value="Lambda_DNA-bd_dom_sf"/>
</dbReference>
<dbReference type="SUPFAM" id="SSF47413">
    <property type="entry name" value="lambda repressor-like DNA-binding domains"/>
    <property type="match status" value="1"/>
</dbReference>
<dbReference type="InterPro" id="IPR028082">
    <property type="entry name" value="Peripla_BP_I"/>
</dbReference>